<keyword evidence="2" id="KW-1185">Reference proteome</keyword>
<reference evidence="1 2" key="1">
    <citation type="submission" date="2020-12" db="EMBL/GenBank/DDBJ databases">
        <title>Concerted genomic and epigenomic changes stabilize Arabidopsis allopolyploids.</title>
        <authorList>
            <person name="Chen Z."/>
        </authorList>
    </citation>
    <scope>NUCLEOTIDE SEQUENCE [LARGE SCALE GENOMIC DNA]</scope>
    <source>
        <strain evidence="1">As9502</strain>
        <tissue evidence="1">Leaf</tissue>
    </source>
</reference>
<organism evidence="1 2">
    <name type="scientific">Arabidopsis suecica</name>
    <name type="common">Swedish thale-cress</name>
    <name type="synonym">Cardaminopsis suecica</name>
    <dbReference type="NCBI Taxonomy" id="45249"/>
    <lineage>
        <taxon>Eukaryota</taxon>
        <taxon>Viridiplantae</taxon>
        <taxon>Streptophyta</taxon>
        <taxon>Embryophyta</taxon>
        <taxon>Tracheophyta</taxon>
        <taxon>Spermatophyta</taxon>
        <taxon>Magnoliopsida</taxon>
        <taxon>eudicotyledons</taxon>
        <taxon>Gunneridae</taxon>
        <taxon>Pentapetalae</taxon>
        <taxon>rosids</taxon>
        <taxon>malvids</taxon>
        <taxon>Brassicales</taxon>
        <taxon>Brassicaceae</taxon>
        <taxon>Camelineae</taxon>
        <taxon>Arabidopsis</taxon>
    </lineage>
</organism>
<proteinExistence type="predicted"/>
<gene>
    <name evidence="1" type="ORF">ISN44_As11g031290</name>
</gene>
<name>A0A8T1ZG36_ARASU</name>
<evidence type="ECO:0000313" key="2">
    <source>
        <dbReference type="Proteomes" id="UP000694251"/>
    </source>
</evidence>
<dbReference type="AlphaFoldDB" id="A0A8T1ZG36"/>
<dbReference type="EMBL" id="JAEFBJ010000011">
    <property type="protein sequence ID" value="KAG7557133.1"/>
    <property type="molecule type" value="Genomic_DNA"/>
</dbReference>
<sequence length="313" mass="34395">MKHFPKKSCLLGEEQKPIVMEIQQMQLIMVNLQRSKQGKNTIPLLSRFSLASLSLLSKPRSFCAPSASPACPSGAGEGISFPSSCSSSTAWFSSSARLSSVSVWSPVVVLVRDSARGGRSAFVWPLLFYRLRLRGTASIPVVTLADLGLVVRLLSVSLRWFVGFKGFWGFWSLLVEVVPVVAFFGEFSPDLSILSSPGGAVLRWSRFWFVEGRWQRCGGFSHLMWLWLRFGGREEPKSCNSSSRTLAVHGGVFSRLIFQFGGSSGRSRTWKSNASVDGSDPVSLPQSCGGCVCWYYRSNPCLRSSAGSDPLLR</sequence>
<protein>
    <submittedName>
        <fullName evidence="1">Uncharacterized protein</fullName>
    </submittedName>
</protein>
<dbReference type="Proteomes" id="UP000694251">
    <property type="component" value="Chromosome 11"/>
</dbReference>
<comment type="caution">
    <text evidence="1">The sequence shown here is derived from an EMBL/GenBank/DDBJ whole genome shotgun (WGS) entry which is preliminary data.</text>
</comment>
<accession>A0A8T1ZG36</accession>
<evidence type="ECO:0000313" key="1">
    <source>
        <dbReference type="EMBL" id="KAG7557133.1"/>
    </source>
</evidence>